<protein>
    <submittedName>
        <fullName evidence="2">tRNA (Guanine-N(7)-)-methyltransferase non-catalytic subunit trm82</fullName>
    </submittedName>
</protein>
<proteinExistence type="predicted"/>
<comment type="caution">
    <text evidence="2">The sequence shown here is derived from an EMBL/GenBank/DDBJ whole genome shotgun (WGS) entry which is preliminary data.</text>
</comment>
<evidence type="ECO:0000313" key="2">
    <source>
        <dbReference type="EMBL" id="KAL1603983.1"/>
    </source>
</evidence>
<organism evidence="2 3">
    <name type="scientific">Paraconiothyrium brasiliense</name>
    <dbReference type="NCBI Taxonomy" id="300254"/>
    <lineage>
        <taxon>Eukaryota</taxon>
        <taxon>Fungi</taxon>
        <taxon>Dikarya</taxon>
        <taxon>Ascomycota</taxon>
        <taxon>Pezizomycotina</taxon>
        <taxon>Dothideomycetes</taxon>
        <taxon>Pleosporomycetidae</taxon>
        <taxon>Pleosporales</taxon>
        <taxon>Massarineae</taxon>
        <taxon>Didymosphaeriaceae</taxon>
        <taxon>Paraconiothyrium</taxon>
    </lineage>
</organism>
<accession>A0ABR3RHQ8</accession>
<reference evidence="2 3" key="1">
    <citation type="submission" date="2024-02" db="EMBL/GenBank/DDBJ databases">
        <title>De novo assembly and annotation of 12 fungi associated with fruit tree decline syndrome in Ontario, Canada.</title>
        <authorList>
            <person name="Sulman M."/>
            <person name="Ellouze W."/>
            <person name="Ilyukhin E."/>
        </authorList>
    </citation>
    <scope>NUCLEOTIDE SEQUENCE [LARGE SCALE GENOMIC DNA]</scope>
    <source>
        <strain evidence="2 3">M42-189</strain>
    </source>
</reference>
<feature type="compositionally biased region" description="Basic and acidic residues" evidence="1">
    <location>
        <begin position="52"/>
        <end position="64"/>
    </location>
</feature>
<gene>
    <name evidence="2" type="primary">TRM82_1</name>
    <name evidence="2" type="ORF">SLS60_005575</name>
</gene>
<sequence length="130" mass="14345">MTLPYQCLTACTRPGADGHGWLLFGATGSELVVQSSTGATSNWSPEIPTSEVKVRYESPNKDPEPALEDEHEGPPGKRVKLTPVVEPKPNILHLKTTQDGQHLVVVTAEDKCIRVFQIDDQCRLKQLSQR</sequence>
<evidence type="ECO:0000313" key="3">
    <source>
        <dbReference type="Proteomes" id="UP001521785"/>
    </source>
</evidence>
<dbReference type="Proteomes" id="UP001521785">
    <property type="component" value="Unassembled WGS sequence"/>
</dbReference>
<name>A0ABR3RHQ8_9PLEO</name>
<dbReference type="EMBL" id="JAKJXO020000006">
    <property type="protein sequence ID" value="KAL1603983.1"/>
    <property type="molecule type" value="Genomic_DNA"/>
</dbReference>
<feature type="region of interest" description="Disordered" evidence="1">
    <location>
        <begin position="36"/>
        <end position="82"/>
    </location>
</feature>
<evidence type="ECO:0000256" key="1">
    <source>
        <dbReference type="SAM" id="MobiDB-lite"/>
    </source>
</evidence>
<keyword evidence="3" id="KW-1185">Reference proteome</keyword>